<dbReference type="GO" id="GO:0003824">
    <property type="term" value="F:catalytic activity"/>
    <property type="evidence" value="ECO:0007669"/>
    <property type="project" value="InterPro"/>
</dbReference>
<dbReference type="Proteomes" id="UP000050791">
    <property type="component" value="Unassembled WGS sequence"/>
</dbReference>
<sequence length="527" mass="60221">MTPHDESRIPSEVTRPMPLLTTRATIYLGTWNVRTMWDTGRAFQIAAEMRRYNLEVLGISETHWTQVGQQRLTTGELLLYSGHEGENAPHTQGVALMLSKQAQNALIGWESHGPRIIKASFKTKKEGISMNIIQCYAPTNDYNEDAKDQFYNRLQSIVEKCPTKDLTILMGDFNAKVGTDNTGYEDIMGRHGLGERNENGERFANLCAFNKLVIGGTIFPHKRIHKTTWTSPDHYTQNQIDHICINKTFRRTIEDVRTKRGADIASDHHLLVAKMKLKLKKHWTTGRTISQKFNTAFLQDTNKLNKFKIVLSNKFQAFHDLLNGEGTTVESNWKGIKEAITSTCHEVLGHKKHHHKEWITVDTLDKIQERRNKKAAINTSRTRAEKAKAQAEYTEVNKQVKRSIRTDKRKYVEDLATTAEKAAREGNMRQLYDTTKKLSGNRRKPERPVKSKEGEVITNIEEQRKRWVEHFKELLNRPAPLNPPNIEAAPTDLPINVGPPTIEEISMAIRQIKSGKAAGPDNIQQRH</sequence>
<dbReference type="PANTHER" id="PTHR23227:SF67">
    <property type="entry name" value="CRANIOFACIAL DEVELOPMENT PROTEIN 2-LIKE"/>
    <property type="match status" value="1"/>
</dbReference>
<dbReference type="InterPro" id="IPR005135">
    <property type="entry name" value="Endo/exonuclease/phosphatase"/>
</dbReference>
<dbReference type="WBParaSite" id="SMTH1_98470.1">
    <property type="protein sequence ID" value="SMTH1_98470.1"/>
    <property type="gene ID" value="SMTH1_98470"/>
</dbReference>
<dbReference type="InterPro" id="IPR027124">
    <property type="entry name" value="Swc5/CFDP1/2"/>
</dbReference>
<dbReference type="InterPro" id="IPR036691">
    <property type="entry name" value="Endo/exonu/phosph_ase_sf"/>
</dbReference>
<organism evidence="2 3">
    <name type="scientific">Schistosoma mattheei</name>
    <dbReference type="NCBI Taxonomy" id="31246"/>
    <lineage>
        <taxon>Eukaryota</taxon>
        <taxon>Metazoa</taxon>
        <taxon>Spiralia</taxon>
        <taxon>Lophotrochozoa</taxon>
        <taxon>Platyhelminthes</taxon>
        <taxon>Trematoda</taxon>
        <taxon>Digenea</taxon>
        <taxon>Strigeidida</taxon>
        <taxon>Schistosomatoidea</taxon>
        <taxon>Schistosomatidae</taxon>
        <taxon>Schistosoma</taxon>
    </lineage>
</organism>
<reference evidence="3" key="1">
    <citation type="submission" date="2023-11" db="UniProtKB">
        <authorList>
            <consortium name="WormBaseParasite"/>
        </authorList>
    </citation>
    <scope>IDENTIFICATION</scope>
</reference>
<dbReference type="Pfam" id="PF03372">
    <property type="entry name" value="Exo_endo_phos"/>
    <property type="match status" value="1"/>
</dbReference>
<evidence type="ECO:0000259" key="1">
    <source>
        <dbReference type="Pfam" id="PF03372"/>
    </source>
</evidence>
<accession>A0AA85C213</accession>
<dbReference type="CDD" id="cd09076">
    <property type="entry name" value="L1-EN"/>
    <property type="match status" value="1"/>
</dbReference>
<dbReference type="AlphaFoldDB" id="A0AA85C213"/>
<protein>
    <recommendedName>
        <fullName evidence="1">Endonuclease/exonuclease/phosphatase domain-containing protein</fullName>
    </recommendedName>
</protein>
<name>A0AA85C213_9TREM</name>
<dbReference type="PANTHER" id="PTHR23227">
    <property type="entry name" value="BUCENTAUR RELATED"/>
    <property type="match status" value="1"/>
</dbReference>
<feature type="domain" description="Endonuclease/exonuclease/phosphatase" evidence="1">
    <location>
        <begin position="29"/>
        <end position="268"/>
    </location>
</feature>
<proteinExistence type="predicted"/>
<evidence type="ECO:0000313" key="2">
    <source>
        <dbReference type="Proteomes" id="UP000050791"/>
    </source>
</evidence>
<evidence type="ECO:0000313" key="3">
    <source>
        <dbReference type="WBParaSite" id="SMTH1_98470.1"/>
    </source>
</evidence>
<dbReference type="Gene3D" id="3.60.10.10">
    <property type="entry name" value="Endonuclease/exonuclease/phosphatase"/>
    <property type="match status" value="1"/>
</dbReference>
<dbReference type="SUPFAM" id="SSF56219">
    <property type="entry name" value="DNase I-like"/>
    <property type="match status" value="1"/>
</dbReference>